<evidence type="ECO:0000313" key="2">
    <source>
        <dbReference type="Proteomes" id="UP000505355"/>
    </source>
</evidence>
<accession>A0A7D4TXL9</accession>
<evidence type="ECO:0000313" key="1">
    <source>
        <dbReference type="EMBL" id="QKJ32475.1"/>
    </source>
</evidence>
<organism evidence="1 2">
    <name type="scientific">Mucilaginibacter mali</name>
    <dbReference type="NCBI Taxonomy" id="2740462"/>
    <lineage>
        <taxon>Bacteria</taxon>
        <taxon>Pseudomonadati</taxon>
        <taxon>Bacteroidota</taxon>
        <taxon>Sphingobacteriia</taxon>
        <taxon>Sphingobacteriales</taxon>
        <taxon>Sphingobacteriaceae</taxon>
        <taxon>Mucilaginibacter</taxon>
    </lineage>
</organism>
<dbReference type="RefSeq" id="WP_173417125.1">
    <property type="nucleotide sequence ID" value="NZ_CP054139.1"/>
</dbReference>
<reference evidence="1 2" key="1">
    <citation type="submission" date="2020-05" db="EMBL/GenBank/DDBJ databases">
        <title>Mucilaginibacter mali sp. nov.</title>
        <authorList>
            <person name="Kim H.S."/>
            <person name="Lee K.C."/>
            <person name="Suh M.K."/>
            <person name="Kim J.-S."/>
            <person name="Han K.-I."/>
            <person name="Eom M.K."/>
            <person name="Shin Y.K."/>
            <person name="Lee J.-S."/>
        </authorList>
    </citation>
    <scope>NUCLEOTIDE SEQUENCE [LARGE SCALE GENOMIC DNA]</scope>
    <source>
        <strain evidence="1 2">G2-14</strain>
    </source>
</reference>
<proteinExistence type="predicted"/>
<dbReference type="Proteomes" id="UP000505355">
    <property type="component" value="Chromosome"/>
</dbReference>
<dbReference type="AlphaFoldDB" id="A0A7D4TXL9"/>
<sequence length="59" mass="6791">MADNTHTDWQRSNDITAEEVKACPAFAHFTDEEAQQVIETLITFAKIVYDCCKNQRKTL</sequence>
<gene>
    <name evidence="1" type="ORF">HQ865_22815</name>
</gene>
<name>A0A7D4TXL9_9SPHI</name>
<dbReference type="EMBL" id="CP054139">
    <property type="protein sequence ID" value="QKJ32475.1"/>
    <property type="molecule type" value="Genomic_DNA"/>
</dbReference>
<protein>
    <submittedName>
        <fullName evidence="1">Uncharacterized protein</fullName>
    </submittedName>
</protein>
<dbReference type="KEGG" id="mmab:HQ865_22815"/>
<keyword evidence="2" id="KW-1185">Reference proteome</keyword>